<gene>
    <name evidence="11" type="ORF">E1292_49370</name>
</gene>
<name>A0A4R4U0G4_9ACTN</name>
<reference evidence="11 12" key="1">
    <citation type="submission" date="2019-03" db="EMBL/GenBank/DDBJ databases">
        <title>Draft genome sequences of novel Actinobacteria.</title>
        <authorList>
            <person name="Sahin N."/>
            <person name="Ay H."/>
            <person name="Saygin H."/>
        </authorList>
    </citation>
    <scope>NUCLEOTIDE SEQUENCE [LARGE SCALE GENOMIC DNA]</scope>
    <source>
        <strain evidence="11 12">KC310</strain>
    </source>
</reference>
<evidence type="ECO:0000256" key="3">
    <source>
        <dbReference type="ARBA" id="ARBA00022448"/>
    </source>
</evidence>
<dbReference type="PANTHER" id="PTHR30614:SF37">
    <property type="entry name" value="AMINO-ACID ABC TRANSPORTER PERMEASE PROTEIN YHDX-RELATED"/>
    <property type="match status" value="1"/>
</dbReference>
<dbReference type="InterPro" id="IPR043429">
    <property type="entry name" value="ArtM/GltK/GlnP/TcyL/YhdX-like"/>
</dbReference>
<comment type="caution">
    <text evidence="11">The sequence shown here is derived from an EMBL/GenBank/DDBJ whole genome shotgun (WGS) entry which is preliminary data.</text>
</comment>
<evidence type="ECO:0000256" key="6">
    <source>
        <dbReference type="ARBA" id="ARBA00022970"/>
    </source>
</evidence>
<dbReference type="SUPFAM" id="SSF161098">
    <property type="entry name" value="MetI-like"/>
    <property type="match status" value="1"/>
</dbReference>
<dbReference type="AlphaFoldDB" id="A0A4R4U0G4"/>
<keyword evidence="3 9" id="KW-0813">Transport</keyword>
<dbReference type="CDD" id="cd06261">
    <property type="entry name" value="TM_PBP2"/>
    <property type="match status" value="1"/>
</dbReference>
<proteinExistence type="inferred from homology"/>
<evidence type="ECO:0000256" key="5">
    <source>
        <dbReference type="ARBA" id="ARBA00022692"/>
    </source>
</evidence>
<dbReference type="Gene3D" id="1.10.3720.10">
    <property type="entry name" value="MetI-like"/>
    <property type="match status" value="1"/>
</dbReference>
<evidence type="ECO:0000256" key="4">
    <source>
        <dbReference type="ARBA" id="ARBA00022475"/>
    </source>
</evidence>
<dbReference type="PANTHER" id="PTHR30614">
    <property type="entry name" value="MEMBRANE COMPONENT OF AMINO ACID ABC TRANSPORTER"/>
    <property type="match status" value="1"/>
</dbReference>
<dbReference type="InterPro" id="IPR000515">
    <property type="entry name" value="MetI-like"/>
</dbReference>
<keyword evidence="5 9" id="KW-0812">Transmembrane</keyword>
<feature type="transmembrane region" description="Helical" evidence="9">
    <location>
        <begin position="91"/>
        <end position="110"/>
    </location>
</feature>
<dbReference type="NCBIfam" id="TIGR01726">
    <property type="entry name" value="HEQRo_perm_3TM"/>
    <property type="match status" value="1"/>
</dbReference>
<feature type="domain" description="ABC transmembrane type-1" evidence="10">
    <location>
        <begin position="15"/>
        <end position="211"/>
    </location>
</feature>
<evidence type="ECO:0000256" key="2">
    <source>
        <dbReference type="ARBA" id="ARBA00010072"/>
    </source>
</evidence>
<keyword evidence="12" id="KW-1185">Reference proteome</keyword>
<dbReference type="GO" id="GO:0006865">
    <property type="term" value="P:amino acid transport"/>
    <property type="evidence" value="ECO:0007669"/>
    <property type="project" value="UniProtKB-KW"/>
</dbReference>
<evidence type="ECO:0000313" key="12">
    <source>
        <dbReference type="Proteomes" id="UP000295258"/>
    </source>
</evidence>
<keyword evidence="6" id="KW-0029">Amino-acid transport</keyword>
<dbReference type="RefSeq" id="WP_132606716.1">
    <property type="nucleotide sequence ID" value="NZ_SMKO01000335.1"/>
</dbReference>
<comment type="subcellular location">
    <subcellularLocation>
        <location evidence="1 9">Cell membrane</location>
        <topology evidence="1 9">Multi-pass membrane protein</topology>
    </subcellularLocation>
</comment>
<evidence type="ECO:0000259" key="10">
    <source>
        <dbReference type="PROSITE" id="PS50928"/>
    </source>
</evidence>
<dbReference type="Proteomes" id="UP000295258">
    <property type="component" value="Unassembled WGS sequence"/>
</dbReference>
<dbReference type="PROSITE" id="PS50928">
    <property type="entry name" value="ABC_TM1"/>
    <property type="match status" value="1"/>
</dbReference>
<evidence type="ECO:0000256" key="9">
    <source>
        <dbReference type="RuleBase" id="RU363032"/>
    </source>
</evidence>
<feature type="transmembrane region" description="Helical" evidence="9">
    <location>
        <begin position="53"/>
        <end position="71"/>
    </location>
</feature>
<evidence type="ECO:0000256" key="8">
    <source>
        <dbReference type="ARBA" id="ARBA00023136"/>
    </source>
</evidence>
<dbReference type="GO" id="GO:0022857">
    <property type="term" value="F:transmembrane transporter activity"/>
    <property type="evidence" value="ECO:0007669"/>
    <property type="project" value="InterPro"/>
</dbReference>
<keyword evidence="8 9" id="KW-0472">Membrane</keyword>
<evidence type="ECO:0000313" key="11">
    <source>
        <dbReference type="EMBL" id="TDC84598.1"/>
    </source>
</evidence>
<accession>A0A4R4U0G4</accession>
<protein>
    <submittedName>
        <fullName evidence="11">Amino acid ABC transporter permease</fullName>
    </submittedName>
</protein>
<keyword evidence="7 9" id="KW-1133">Transmembrane helix</keyword>
<dbReference type="InterPro" id="IPR010065">
    <property type="entry name" value="AA_ABC_transptr_permease_3TM"/>
</dbReference>
<dbReference type="InterPro" id="IPR035906">
    <property type="entry name" value="MetI-like_sf"/>
</dbReference>
<dbReference type="EMBL" id="SMKO01000335">
    <property type="protein sequence ID" value="TDC84598.1"/>
    <property type="molecule type" value="Genomic_DNA"/>
</dbReference>
<sequence>MDELITYAPDLGLGFLENVKLALVAMVASLIIGTILVAMRVSPTPVLRAAGTIYVNVVRNTPLTLVLAFSALGLSDQLGLVFSDEPRSNSFWLVAMGLSLYTAAFVCEALRSGVNTVPMGQAEAARAIGLTFSQSLTMIILPQAFRAVVAPLGSVIIAMIKNTTVATAGGFLADAAAVMKETFDQTGASIPIFLGIVVAFMVLTMPIGFFTGWLSRRLAVVR</sequence>
<evidence type="ECO:0000256" key="1">
    <source>
        <dbReference type="ARBA" id="ARBA00004651"/>
    </source>
</evidence>
<dbReference type="GO" id="GO:0043190">
    <property type="term" value="C:ATP-binding cassette (ABC) transporter complex"/>
    <property type="evidence" value="ECO:0007669"/>
    <property type="project" value="InterPro"/>
</dbReference>
<organism evidence="11 12">
    <name type="scientific">Nonomuraea deserti</name>
    <dbReference type="NCBI Taxonomy" id="1848322"/>
    <lineage>
        <taxon>Bacteria</taxon>
        <taxon>Bacillati</taxon>
        <taxon>Actinomycetota</taxon>
        <taxon>Actinomycetes</taxon>
        <taxon>Streptosporangiales</taxon>
        <taxon>Streptosporangiaceae</taxon>
        <taxon>Nonomuraea</taxon>
    </lineage>
</organism>
<comment type="similarity">
    <text evidence="2">Belongs to the binding-protein-dependent transport system permease family. HisMQ subfamily.</text>
</comment>
<feature type="transmembrane region" description="Helical" evidence="9">
    <location>
        <begin position="20"/>
        <end position="41"/>
    </location>
</feature>
<keyword evidence="4" id="KW-1003">Cell membrane</keyword>
<evidence type="ECO:0000256" key="7">
    <source>
        <dbReference type="ARBA" id="ARBA00022989"/>
    </source>
</evidence>
<feature type="transmembrane region" description="Helical" evidence="9">
    <location>
        <begin position="192"/>
        <end position="214"/>
    </location>
</feature>
<dbReference type="Pfam" id="PF00528">
    <property type="entry name" value="BPD_transp_1"/>
    <property type="match status" value="1"/>
</dbReference>